<feature type="non-terminal residue" evidence="1">
    <location>
        <position position="1"/>
    </location>
</feature>
<dbReference type="EMBL" id="KN834781">
    <property type="protein sequence ID" value="KIK59085.1"/>
    <property type="molecule type" value="Genomic_DNA"/>
</dbReference>
<feature type="non-terminal residue" evidence="1">
    <location>
        <position position="52"/>
    </location>
</feature>
<dbReference type="Gene3D" id="3.40.50.720">
    <property type="entry name" value="NAD(P)-binding Rossmann-like Domain"/>
    <property type="match status" value="1"/>
</dbReference>
<protein>
    <submittedName>
        <fullName evidence="1">Unplaced genomic scaffold GYMLUscaffold_33, whole genome shotgun sequence</fullName>
    </submittedName>
</protein>
<dbReference type="AlphaFoldDB" id="A0A0D0B6P3"/>
<sequence length="52" mass="5687">IWMALPKLIRDGLIVPNRMEKLLNGLAGIDGGLQRMKANQVSSVKLVASLQE</sequence>
<dbReference type="Proteomes" id="UP000053593">
    <property type="component" value="Unassembled WGS sequence"/>
</dbReference>
<reference evidence="1 2" key="1">
    <citation type="submission" date="2014-04" db="EMBL/GenBank/DDBJ databases">
        <title>Evolutionary Origins and Diversification of the Mycorrhizal Mutualists.</title>
        <authorList>
            <consortium name="DOE Joint Genome Institute"/>
            <consortium name="Mycorrhizal Genomics Consortium"/>
            <person name="Kohler A."/>
            <person name="Kuo A."/>
            <person name="Nagy L.G."/>
            <person name="Floudas D."/>
            <person name="Copeland A."/>
            <person name="Barry K.W."/>
            <person name="Cichocki N."/>
            <person name="Veneault-Fourrey C."/>
            <person name="LaButti K."/>
            <person name="Lindquist E.A."/>
            <person name="Lipzen A."/>
            <person name="Lundell T."/>
            <person name="Morin E."/>
            <person name="Murat C."/>
            <person name="Riley R."/>
            <person name="Ohm R."/>
            <person name="Sun H."/>
            <person name="Tunlid A."/>
            <person name="Henrissat B."/>
            <person name="Grigoriev I.V."/>
            <person name="Hibbett D.S."/>
            <person name="Martin F."/>
        </authorList>
    </citation>
    <scope>NUCLEOTIDE SEQUENCE [LARGE SCALE GENOMIC DNA]</scope>
    <source>
        <strain evidence="1 2">FD-317 M1</strain>
    </source>
</reference>
<dbReference type="HOGENOM" id="CLU_3092946_0_0_1"/>
<evidence type="ECO:0000313" key="2">
    <source>
        <dbReference type="Proteomes" id="UP000053593"/>
    </source>
</evidence>
<gene>
    <name evidence="1" type="ORF">GYMLUDRAFT_110756</name>
</gene>
<keyword evidence="2" id="KW-1185">Reference proteome</keyword>
<evidence type="ECO:0000313" key="1">
    <source>
        <dbReference type="EMBL" id="KIK59085.1"/>
    </source>
</evidence>
<organism evidence="1 2">
    <name type="scientific">Collybiopsis luxurians FD-317 M1</name>
    <dbReference type="NCBI Taxonomy" id="944289"/>
    <lineage>
        <taxon>Eukaryota</taxon>
        <taxon>Fungi</taxon>
        <taxon>Dikarya</taxon>
        <taxon>Basidiomycota</taxon>
        <taxon>Agaricomycotina</taxon>
        <taxon>Agaricomycetes</taxon>
        <taxon>Agaricomycetidae</taxon>
        <taxon>Agaricales</taxon>
        <taxon>Marasmiineae</taxon>
        <taxon>Omphalotaceae</taxon>
        <taxon>Collybiopsis</taxon>
        <taxon>Collybiopsis luxurians</taxon>
    </lineage>
</organism>
<dbReference type="Gene3D" id="3.90.180.10">
    <property type="entry name" value="Medium-chain alcohol dehydrogenases, catalytic domain"/>
    <property type="match status" value="1"/>
</dbReference>
<name>A0A0D0B6P3_9AGAR</name>
<dbReference type="OrthoDB" id="3233595at2759"/>
<proteinExistence type="predicted"/>
<accession>A0A0D0B6P3</accession>